<gene>
    <name evidence="2" type="ORF">DWW18_11935</name>
</gene>
<evidence type="ECO:0000313" key="2">
    <source>
        <dbReference type="EMBL" id="RGV33053.1"/>
    </source>
</evidence>
<dbReference type="InterPro" id="IPR010359">
    <property type="entry name" value="IrrE_HExxH"/>
</dbReference>
<dbReference type="EMBL" id="QRZA01000015">
    <property type="protein sequence ID" value="RGV33053.1"/>
    <property type="molecule type" value="Genomic_DNA"/>
</dbReference>
<evidence type="ECO:0000313" key="3">
    <source>
        <dbReference type="Proteomes" id="UP000283589"/>
    </source>
</evidence>
<dbReference type="AlphaFoldDB" id="A0A412WZ98"/>
<dbReference type="InterPro" id="IPR052345">
    <property type="entry name" value="Rad_response_metalloprotease"/>
</dbReference>
<sequence>MRPNKFVIEKQVSEFRSDNGLSSSEPIALKSLLLKLNILTIFRPLSENFSGMCLKDKSDHRFMLVNSNQSRGRQHFTIAHELYHLYIEENPTPHKCNPGNGSKDPVEQCADMFASSLLMPETGICQLISETELATKNISIATVLKLEHYFSVSRSALLYRLLNIKLITEATRAKIAALGVKSSARCFGYDTALYESANEGLIIGDFGEKAHGLFEQGKISEGHYIELLHKINIDETQENEDSTRC</sequence>
<accession>A0A412WZ98</accession>
<evidence type="ECO:0000259" key="1">
    <source>
        <dbReference type="Pfam" id="PF06114"/>
    </source>
</evidence>
<proteinExistence type="predicted"/>
<organism evidence="2 3">
    <name type="scientific">Butyricimonas virosa</name>
    <dbReference type="NCBI Taxonomy" id="544645"/>
    <lineage>
        <taxon>Bacteria</taxon>
        <taxon>Pseudomonadati</taxon>
        <taxon>Bacteroidota</taxon>
        <taxon>Bacteroidia</taxon>
        <taxon>Bacteroidales</taxon>
        <taxon>Odoribacteraceae</taxon>
        <taxon>Butyricimonas</taxon>
    </lineage>
</organism>
<dbReference type="STRING" id="1121130.GCA_000519105_03171"/>
<comment type="caution">
    <text evidence="2">The sequence shown here is derived from an EMBL/GenBank/DDBJ whole genome shotgun (WGS) entry which is preliminary data.</text>
</comment>
<dbReference type="Proteomes" id="UP000283589">
    <property type="component" value="Unassembled WGS sequence"/>
</dbReference>
<feature type="domain" description="IrrE N-terminal-like" evidence="1">
    <location>
        <begin position="36"/>
        <end position="161"/>
    </location>
</feature>
<protein>
    <submittedName>
        <fullName evidence="2">ImmA/IrrE family metallo-endopeptidase</fullName>
    </submittedName>
</protein>
<dbReference type="Pfam" id="PF06114">
    <property type="entry name" value="Peptidase_M78"/>
    <property type="match status" value="1"/>
</dbReference>
<dbReference type="PANTHER" id="PTHR43236:SF1">
    <property type="entry name" value="BLL7220 PROTEIN"/>
    <property type="match status" value="1"/>
</dbReference>
<name>A0A412WZ98_9BACT</name>
<dbReference type="PANTHER" id="PTHR43236">
    <property type="entry name" value="ANTITOXIN HIGA1"/>
    <property type="match status" value="1"/>
</dbReference>
<reference evidence="2 3" key="1">
    <citation type="submission" date="2018-08" db="EMBL/GenBank/DDBJ databases">
        <title>A genome reference for cultivated species of the human gut microbiota.</title>
        <authorList>
            <person name="Zou Y."/>
            <person name="Xue W."/>
            <person name="Luo G."/>
        </authorList>
    </citation>
    <scope>NUCLEOTIDE SEQUENCE [LARGE SCALE GENOMIC DNA]</scope>
    <source>
        <strain evidence="2 3">AF14-49</strain>
    </source>
</reference>
<dbReference type="Gene3D" id="1.10.10.2910">
    <property type="match status" value="1"/>
</dbReference>
<dbReference type="RefSeq" id="WP_087422538.1">
    <property type="nucleotide sequence ID" value="NZ_CALBWO010000036.1"/>
</dbReference>